<comment type="similarity">
    <text evidence="3">Belongs to the EF-Ts family.</text>
</comment>
<dbReference type="Gene3D" id="3.30.479.20">
    <property type="entry name" value="Elongation factor Ts, dimerisation domain"/>
    <property type="match status" value="2"/>
</dbReference>
<dbReference type="GO" id="GO:0005739">
    <property type="term" value="C:mitochondrion"/>
    <property type="evidence" value="ECO:0007669"/>
    <property type="project" value="UniProtKB-SubCell"/>
</dbReference>
<dbReference type="InterPro" id="IPR001816">
    <property type="entry name" value="Transl_elong_EFTs/EF1B"/>
</dbReference>
<evidence type="ECO:0000313" key="7">
    <source>
        <dbReference type="Proteomes" id="UP000683360"/>
    </source>
</evidence>
<dbReference type="EMBL" id="CAJPWZ010000276">
    <property type="protein sequence ID" value="CAG2188889.1"/>
    <property type="molecule type" value="Genomic_DNA"/>
</dbReference>
<evidence type="ECO:0000256" key="2">
    <source>
        <dbReference type="ARBA" id="ARBA00022917"/>
    </source>
</evidence>
<comment type="function">
    <text evidence="3">Associates with the EF-Tu.GDP complex and induces the exchange of GDP to GTP. It remains bound to the aminoacyl-tRNA.EF-Tu.GTP complex up to the GTP hydrolysis stage on the ribosome.</text>
</comment>
<dbReference type="PANTHER" id="PTHR11741:SF0">
    <property type="entry name" value="ELONGATION FACTOR TS, MITOCHONDRIAL"/>
    <property type="match status" value="1"/>
</dbReference>
<gene>
    <name evidence="6" type="ORF">MEDL_4254</name>
</gene>
<sequence length="222" mass="24689">MKSEVGGVKSGTDNSSSIADLVAMEIGNIGENMQLRRALFYKATNDLQLGSYVYGPAGKPLWLKNVQLGKYAAVVQFSQIINGTKVIPGHSLSQQLGQHIVGMNPKTIGNYDDIALESSKDEEIETDENVSNNSSAENAEKYENEAQDSREGESDDEIENLPKEKEKDESRFLFQEYLMDPDTKVYEILTENNMKVMDFVRFEVGEELPEESEADDKVSASS</sequence>
<dbReference type="SMR" id="A0A8S3PYN5"/>
<keyword evidence="7" id="KW-1185">Reference proteome</keyword>
<organism evidence="6 7">
    <name type="scientific">Mytilus edulis</name>
    <name type="common">Blue mussel</name>
    <dbReference type="NCBI Taxonomy" id="6550"/>
    <lineage>
        <taxon>Eukaryota</taxon>
        <taxon>Metazoa</taxon>
        <taxon>Spiralia</taxon>
        <taxon>Lophotrochozoa</taxon>
        <taxon>Mollusca</taxon>
        <taxon>Bivalvia</taxon>
        <taxon>Autobranchia</taxon>
        <taxon>Pteriomorphia</taxon>
        <taxon>Mytilida</taxon>
        <taxon>Mytiloidea</taxon>
        <taxon>Mytilidae</taxon>
        <taxon>Mytilinae</taxon>
        <taxon>Mytilus</taxon>
    </lineage>
</organism>
<evidence type="ECO:0000259" key="5">
    <source>
        <dbReference type="Pfam" id="PF00889"/>
    </source>
</evidence>
<feature type="region of interest" description="Disordered" evidence="4">
    <location>
        <begin position="121"/>
        <end position="171"/>
    </location>
</feature>
<dbReference type="PANTHER" id="PTHR11741">
    <property type="entry name" value="ELONGATION FACTOR TS"/>
    <property type="match status" value="1"/>
</dbReference>
<dbReference type="Pfam" id="PF00889">
    <property type="entry name" value="EF_TS"/>
    <property type="match status" value="1"/>
</dbReference>
<accession>A0A8S3PYN5</accession>
<dbReference type="GO" id="GO:0070125">
    <property type="term" value="P:mitochondrial translational elongation"/>
    <property type="evidence" value="ECO:0007669"/>
    <property type="project" value="TreeGrafter"/>
</dbReference>
<dbReference type="GO" id="GO:0003746">
    <property type="term" value="F:translation elongation factor activity"/>
    <property type="evidence" value="ECO:0007669"/>
    <property type="project" value="UniProtKB-UniRule"/>
</dbReference>
<feature type="compositionally biased region" description="Basic and acidic residues" evidence="4">
    <location>
        <begin position="138"/>
        <end position="152"/>
    </location>
</feature>
<dbReference type="SUPFAM" id="SSF54713">
    <property type="entry name" value="Elongation factor Ts (EF-Ts), dimerisation domain"/>
    <property type="match status" value="1"/>
</dbReference>
<feature type="compositionally biased region" description="Basic and acidic residues" evidence="4">
    <location>
        <begin position="160"/>
        <end position="171"/>
    </location>
</feature>
<proteinExistence type="inferred from homology"/>
<evidence type="ECO:0000256" key="4">
    <source>
        <dbReference type="SAM" id="MobiDB-lite"/>
    </source>
</evidence>
<evidence type="ECO:0000313" key="6">
    <source>
        <dbReference type="EMBL" id="CAG2188889.1"/>
    </source>
</evidence>
<feature type="domain" description="Translation elongation factor EFTs/EF1B dimerisation" evidence="5">
    <location>
        <begin position="12"/>
        <end position="206"/>
    </location>
</feature>
<dbReference type="Proteomes" id="UP000683360">
    <property type="component" value="Unassembled WGS sequence"/>
</dbReference>
<dbReference type="HAMAP" id="MF_00050">
    <property type="entry name" value="EF_Ts"/>
    <property type="match status" value="1"/>
</dbReference>
<evidence type="ECO:0000256" key="1">
    <source>
        <dbReference type="ARBA" id="ARBA00022768"/>
    </source>
</evidence>
<keyword evidence="2 3" id="KW-0648">Protein biosynthesis</keyword>
<dbReference type="OrthoDB" id="6581954at2759"/>
<comment type="caution">
    <text evidence="6">The sequence shown here is derived from an EMBL/GenBank/DDBJ whole genome shotgun (WGS) entry which is preliminary data.</text>
</comment>
<name>A0A8S3PYN5_MYTED</name>
<reference evidence="6" key="1">
    <citation type="submission" date="2021-03" db="EMBL/GenBank/DDBJ databases">
        <authorList>
            <person name="Bekaert M."/>
        </authorList>
    </citation>
    <scope>NUCLEOTIDE SEQUENCE</scope>
</reference>
<evidence type="ECO:0000256" key="3">
    <source>
        <dbReference type="HAMAP-Rule" id="MF_03135"/>
    </source>
</evidence>
<protein>
    <recommendedName>
        <fullName evidence="3">Elongation factor Ts, mitochondrial</fullName>
        <shortName evidence="3">EF-Ts</shortName>
        <shortName evidence="3">EF-TsMt</shortName>
    </recommendedName>
</protein>
<dbReference type="AlphaFoldDB" id="A0A8S3PYN5"/>
<dbReference type="InterPro" id="IPR036402">
    <property type="entry name" value="EF-Ts_dimer_sf"/>
</dbReference>
<keyword evidence="3" id="KW-0496">Mitochondrion</keyword>
<dbReference type="InterPro" id="IPR014039">
    <property type="entry name" value="Transl_elong_EFTs/EF1B_dimer"/>
</dbReference>
<comment type="subcellular location">
    <subcellularLocation>
        <location evidence="3">Mitochondrion</location>
    </subcellularLocation>
</comment>
<keyword evidence="1 3" id="KW-0251">Elongation factor</keyword>